<dbReference type="InterPro" id="IPR037873">
    <property type="entry name" value="BamE-like"/>
</dbReference>
<evidence type="ECO:0000313" key="5">
    <source>
        <dbReference type="EMBL" id="PWR19325.1"/>
    </source>
</evidence>
<keyword evidence="2" id="KW-0472">Membrane</keyword>
<dbReference type="GO" id="GO:1990063">
    <property type="term" value="C:Bam protein complex"/>
    <property type="evidence" value="ECO:0007669"/>
    <property type="project" value="TreeGrafter"/>
</dbReference>
<evidence type="ECO:0000313" key="6">
    <source>
        <dbReference type="Proteomes" id="UP000245461"/>
    </source>
</evidence>
<dbReference type="GO" id="GO:0051205">
    <property type="term" value="P:protein insertion into membrane"/>
    <property type="evidence" value="ECO:0007669"/>
    <property type="project" value="TreeGrafter"/>
</dbReference>
<comment type="caution">
    <text evidence="5">The sequence shown here is derived from an EMBL/GenBank/DDBJ whole genome shotgun (WGS) entry which is preliminary data.</text>
</comment>
<dbReference type="PANTHER" id="PTHR37482:SF1">
    <property type="entry name" value="OUTER MEMBRANE PROTEIN ASSEMBLY FACTOR BAME"/>
    <property type="match status" value="1"/>
</dbReference>
<accession>A0A317E2I4</accession>
<reference evidence="5 6" key="1">
    <citation type="submission" date="2018-05" db="EMBL/GenBank/DDBJ databases">
        <title>Zavarzinia sp. HR-AS.</title>
        <authorList>
            <person name="Lee Y."/>
            <person name="Jeon C.O."/>
        </authorList>
    </citation>
    <scope>NUCLEOTIDE SEQUENCE [LARGE SCALE GENOMIC DNA]</scope>
    <source>
        <strain evidence="5 6">HR-AS</strain>
    </source>
</reference>
<keyword evidence="6" id="KW-1185">Reference proteome</keyword>
<evidence type="ECO:0000256" key="3">
    <source>
        <dbReference type="ARBA" id="ARBA00023237"/>
    </source>
</evidence>
<feature type="domain" description="Outer membrane protein assembly factor BamE" evidence="4">
    <location>
        <begin position="64"/>
        <end position="134"/>
    </location>
</feature>
<proteinExistence type="predicted"/>
<name>A0A317E2I4_9PROT</name>
<evidence type="ECO:0000256" key="2">
    <source>
        <dbReference type="ARBA" id="ARBA00023136"/>
    </source>
</evidence>
<dbReference type="PANTHER" id="PTHR37482">
    <property type="entry name" value="OUTER MEMBRANE PROTEIN ASSEMBLY FACTOR BAME"/>
    <property type="match status" value="1"/>
</dbReference>
<dbReference type="AlphaFoldDB" id="A0A317E2I4"/>
<keyword evidence="1" id="KW-0732">Signal</keyword>
<dbReference type="EMBL" id="QGLE01000012">
    <property type="protein sequence ID" value="PWR19325.1"/>
    <property type="molecule type" value="Genomic_DNA"/>
</dbReference>
<dbReference type="Gene3D" id="3.30.1450.10">
    <property type="match status" value="1"/>
</dbReference>
<organism evidence="5 6">
    <name type="scientific">Zavarzinia aquatilis</name>
    <dbReference type="NCBI Taxonomy" id="2211142"/>
    <lineage>
        <taxon>Bacteria</taxon>
        <taxon>Pseudomonadati</taxon>
        <taxon>Pseudomonadota</taxon>
        <taxon>Alphaproteobacteria</taxon>
        <taxon>Rhodospirillales</taxon>
        <taxon>Zavarziniaceae</taxon>
        <taxon>Zavarzinia</taxon>
    </lineage>
</organism>
<dbReference type="OrthoDB" id="7160681at2"/>
<evidence type="ECO:0000256" key="1">
    <source>
        <dbReference type="ARBA" id="ARBA00022729"/>
    </source>
</evidence>
<protein>
    <submittedName>
        <fullName evidence="5">Outer membrane protein assembly factor BamE</fullName>
    </submittedName>
</protein>
<dbReference type="GO" id="GO:0043165">
    <property type="term" value="P:Gram-negative-bacterium-type cell outer membrane assembly"/>
    <property type="evidence" value="ECO:0007669"/>
    <property type="project" value="TreeGrafter"/>
</dbReference>
<dbReference type="InterPro" id="IPR007450">
    <property type="entry name" value="BamE_dom"/>
</dbReference>
<sequence>MTRCHVSISRRARRRVRRPCNGQVSSMAAHRFNLPGFAAAAAIVAGLSLGACAPQVDERGWRPDDVAVSAIRPGVDNKESVIRLLGTPSTVSNFDDQSWYYISATTERVAFKRDELTQQAVLIVSFDQAGNVTEVSRLDTEDGKQVAMNPDKTPTLGNELTIWQQLFGNLGRFNAPSGGSSGAPLPGGTIGRP</sequence>
<dbReference type="Pfam" id="PF04355">
    <property type="entry name" value="BamE"/>
    <property type="match status" value="1"/>
</dbReference>
<evidence type="ECO:0000259" key="4">
    <source>
        <dbReference type="Pfam" id="PF04355"/>
    </source>
</evidence>
<gene>
    <name evidence="5" type="ORF">DKG74_17785</name>
</gene>
<dbReference type="Proteomes" id="UP000245461">
    <property type="component" value="Unassembled WGS sequence"/>
</dbReference>
<dbReference type="GO" id="GO:0030674">
    <property type="term" value="F:protein-macromolecule adaptor activity"/>
    <property type="evidence" value="ECO:0007669"/>
    <property type="project" value="TreeGrafter"/>
</dbReference>
<dbReference type="InterPro" id="IPR026592">
    <property type="entry name" value="BamE"/>
</dbReference>
<keyword evidence="3" id="KW-0998">Cell outer membrane</keyword>